<dbReference type="AlphaFoldDB" id="A0AAV1CA50"/>
<proteinExistence type="predicted"/>
<dbReference type="Pfam" id="PF06830">
    <property type="entry name" value="Root_cap"/>
    <property type="match status" value="1"/>
</dbReference>
<organism evidence="2 3">
    <name type="scientific">Oldenlandia corymbosa var. corymbosa</name>
    <dbReference type="NCBI Taxonomy" id="529605"/>
    <lineage>
        <taxon>Eukaryota</taxon>
        <taxon>Viridiplantae</taxon>
        <taxon>Streptophyta</taxon>
        <taxon>Embryophyta</taxon>
        <taxon>Tracheophyta</taxon>
        <taxon>Spermatophyta</taxon>
        <taxon>Magnoliopsida</taxon>
        <taxon>eudicotyledons</taxon>
        <taxon>Gunneridae</taxon>
        <taxon>Pentapetalae</taxon>
        <taxon>asterids</taxon>
        <taxon>lamiids</taxon>
        <taxon>Gentianales</taxon>
        <taxon>Rubiaceae</taxon>
        <taxon>Rubioideae</taxon>
        <taxon>Spermacoceae</taxon>
        <taxon>Hedyotis-Oldenlandia complex</taxon>
        <taxon>Oldenlandia</taxon>
    </lineage>
</organism>
<dbReference type="InterPro" id="IPR009646">
    <property type="entry name" value="Root_cap"/>
</dbReference>
<sequence>MAPSNLMNMTNLVVFVAISVFILWLSSKMVAAQPGPIPFPPLKPLPPKPQPTPIVFPPLKPKPPKPRVVKCRLIEFPKCFNIPFLCPLECLTNCFVDCGTCKPVCSCNFPGAVCQDPRFVGGDGNTFYFHGRKDEDFCLITDTNLHVNGHFIGKRNPSLRRDFTWVQAIGVMFDNHRILVAAKRTSIWDDSVDRLAISFDGNPIILPTNEGSKWGFSDVSNVIITRTTNTNGVRVEVLNNFRITAAVVPITAEESRVHGYNITDEDCFAHLELGFKFFNISDGVHGVLGQTYRSNYVSKMKLNAVMPVMGGAHKYFSTGLFSTDCAVSRFGGNVARKAGGGSAALLHHPAEFHCHSGMRGNGLVCK</sequence>
<evidence type="ECO:0000313" key="2">
    <source>
        <dbReference type="EMBL" id="CAI9091322.1"/>
    </source>
</evidence>
<dbReference type="EMBL" id="OX459118">
    <property type="protein sequence ID" value="CAI9091322.1"/>
    <property type="molecule type" value="Genomic_DNA"/>
</dbReference>
<evidence type="ECO:0000256" key="1">
    <source>
        <dbReference type="SAM" id="SignalP"/>
    </source>
</evidence>
<keyword evidence="1" id="KW-0732">Signal</keyword>
<feature type="signal peptide" evidence="1">
    <location>
        <begin position="1"/>
        <end position="32"/>
    </location>
</feature>
<dbReference type="Proteomes" id="UP001161247">
    <property type="component" value="Chromosome 1"/>
</dbReference>
<feature type="chain" id="PRO_5043628601" evidence="1">
    <location>
        <begin position="33"/>
        <end position="366"/>
    </location>
</feature>
<keyword evidence="3" id="KW-1185">Reference proteome</keyword>
<accession>A0AAV1CA50</accession>
<name>A0AAV1CA50_OLDCO</name>
<evidence type="ECO:0000313" key="3">
    <source>
        <dbReference type="Proteomes" id="UP001161247"/>
    </source>
</evidence>
<gene>
    <name evidence="2" type="ORF">OLC1_LOCUS3275</name>
</gene>
<dbReference type="PANTHER" id="PTHR31656">
    <property type="entry name" value="ROOT CAP DOMAIN-CONTAINING PROTEIN"/>
    <property type="match status" value="1"/>
</dbReference>
<reference evidence="2" key="1">
    <citation type="submission" date="2023-03" db="EMBL/GenBank/DDBJ databases">
        <authorList>
            <person name="Julca I."/>
        </authorList>
    </citation>
    <scope>NUCLEOTIDE SEQUENCE</scope>
</reference>
<protein>
    <submittedName>
        <fullName evidence="2">OLC1v1026326C1</fullName>
    </submittedName>
</protein>